<protein>
    <submittedName>
        <fullName evidence="8">Putative membrane protein</fullName>
    </submittedName>
</protein>
<feature type="domain" description="DUF202" evidence="7">
    <location>
        <begin position="10"/>
        <end position="89"/>
    </location>
</feature>
<feature type="transmembrane region" description="Helical" evidence="6">
    <location>
        <begin position="102"/>
        <end position="122"/>
    </location>
</feature>
<keyword evidence="9" id="KW-1185">Reference proteome</keyword>
<keyword evidence="2" id="KW-1003">Cell membrane</keyword>
<evidence type="ECO:0000256" key="5">
    <source>
        <dbReference type="ARBA" id="ARBA00023136"/>
    </source>
</evidence>
<keyword evidence="3 6" id="KW-0812">Transmembrane</keyword>
<evidence type="ECO:0000256" key="3">
    <source>
        <dbReference type="ARBA" id="ARBA00022692"/>
    </source>
</evidence>
<comment type="subcellular location">
    <subcellularLocation>
        <location evidence="1">Cell membrane</location>
        <topology evidence="1">Multi-pass membrane protein</topology>
    </subcellularLocation>
</comment>
<feature type="transmembrane region" description="Helical" evidence="6">
    <location>
        <begin position="61"/>
        <end position="82"/>
    </location>
</feature>
<evidence type="ECO:0000256" key="6">
    <source>
        <dbReference type="SAM" id="Phobius"/>
    </source>
</evidence>
<dbReference type="InterPro" id="IPR003807">
    <property type="entry name" value="DUF202"/>
</dbReference>
<gene>
    <name evidence="8" type="ORF">SAMN05421856_103378</name>
</gene>
<evidence type="ECO:0000256" key="2">
    <source>
        <dbReference type="ARBA" id="ARBA00022475"/>
    </source>
</evidence>
<evidence type="ECO:0000313" key="8">
    <source>
        <dbReference type="EMBL" id="SEM46480.1"/>
    </source>
</evidence>
<reference evidence="9" key="1">
    <citation type="submission" date="2016-10" db="EMBL/GenBank/DDBJ databases">
        <authorList>
            <person name="Varghese N."/>
            <person name="Submissions S."/>
        </authorList>
    </citation>
    <scope>NUCLEOTIDE SEQUENCE [LARGE SCALE GENOMIC DNA]</scope>
    <source>
        <strain evidence="9">DSM 17453</strain>
    </source>
</reference>
<dbReference type="RefSeq" id="WP_089999584.1">
    <property type="nucleotide sequence ID" value="NZ_FOBV01000003.1"/>
</dbReference>
<dbReference type="AlphaFoldDB" id="A0A1H7YK39"/>
<organism evidence="8 9">
    <name type="scientific">Chryseobacterium taichungense</name>
    <dbReference type="NCBI Taxonomy" id="295069"/>
    <lineage>
        <taxon>Bacteria</taxon>
        <taxon>Pseudomonadati</taxon>
        <taxon>Bacteroidota</taxon>
        <taxon>Flavobacteriia</taxon>
        <taxon>Flavobacteriales</taxon>
        <taxon>Weeksellaceae</taxon>
        <taxon>Chryseobacterium group</taxon>
        <taxon>Chryseobacterium</taxon>
    </lineage>
</organism>
<keyword evidence="5 6" id="KW-0472">Membrane</keyword>
<dbReference type="InterPro" id="IPR052053">
    <property type="entry name" value="IM_YidH-like"/>
</dbReference>
<name>A0A1H7YK39_9FLAO</name>
<accession>A0A1H7YK39</accession>
<evidence type="ECO:0000256" key="4">
    <source>
        <dbReference type="ARBA" id="ARBA00022989"/>
    </source>
</evidence>
<keyword evidence="4 6" id="KW-1133">Transmembrane helix</keyword>
<evidence type="ECO:0000256" key="1">
    <source>
        <dbReference type="ARBA" id="ARBA00004651"/>
    </source>
</evidence>
<dbReference type="OrthoDB" id="582337at2"/>
<dbReference type="EMBL" id="FOBV01000003">
    <property type="protein sequence ID" value="SEM46480.1"/>
    <property type="molecule type" value="Genomic_DNA"/>
</dbReference>
<feature type="transmembrane region" description="Helical" evidence="6">
    <location>
        <begin position="20"/>
        <end position="40"/>
    </location>
</feature>
<evidence type="ECO:0000313" key="9">
    <source>
        <dbReference type="Proteomes" id="UP000199450"/>
    </source>
</evidence>
<proteinExistence type="predicted"/>
<dbReference type="GO" id="GO:0005886">
    <property type="term" value="C:plasma membrane"/>
    <property type="evidence" value="ECO:0007669"/>
    <property type="project" value="UniProtKB-SubCell"/>
</dbReference>
<dbReference type="Pfam" id="PF02656">
    <property type="entry name" value="DUF202"/>
    <property type="match status" value="1"/>
</dbReference>
<dbReference type="PANTHER" id="PTHR34187">
    <property type="entry name" value="FGR18P"/>
    <property type="match status" value="1"/>
</dbReference>
<evidence type="ECO:0000259" key="7">
    <source>
        <dbReference type="Pfam" id="PF02656"/>
    </source>
</evidence>
<sequence>MSEEKNKTGDYLANERTYLAWLRSSVALMGFGLILVKFSVFLKQVTMLDSNKVIVHSQRDYTGVTGIVLVSTGTVTLLLSYLNYRKTYRMIKENIFVGNNSLVLFVTILIISVSIFLTGYLFRSI</sequence>
<dbReference type="Proteomes" id="UP000199450">
    <property type="component" value="Unassembled WGS sequence"/>
</dbReference>
<dbReference type="PANTHER" id="PTHR34187:SF2">
    <property type="entry name" value="DUF202 DOMAIN-CONTAINING PROTEIN"/>
    <property type="match status" value="1"/>
</dbReference>